<gene>
    <name evidence="1" type="ORF">KUF71_000874</name>
</gene>
<dbReference type="AlphaFoldDB" id="A0AAE1HBF8"/>
<evidence type="ECO:0000313" key="2">
    <source>
        <dbReference type="Proteomes" id="UP001219518"/>
    </source>
</evidence>
<evidence type="ECO:0000313" key="1">
    <source>
        <dbReference type="EMBL" id="KAK3918302.1"/>
    </source>
</evidence>
<reference evidence="1" key="2">
    <citation type="journal article" date="2023" name="BMC Genomics">
        <title>Pest status, molecular evolution, and epigenetic factors derived from the genome assembly of Frankliniella fusca, a thysanopteran phytovirus vector.</title>
        <authorList>
            <person name="Catto M.A."/>
            <person name="Labadie P.E."/>
            <person name="Jacobson A.L."/>
            <person name="Kennedy G.G."/>
            <person name="Srinivasan R."/>
            <person name="Hunt B.G."/>
        </authorList>
    </citation>
    <scope>NUCLEOTIDE SEQUENCE</scope>
    <source>
        <strain evidence="1">PL_HMW_Pooled</strain>
    </source>
</reference>
<dbReference type="Proteomes" id="UP001219518">
    <property type="component" value="Unassembled WGS sequence"/>
</dbReference>
<accession>A0AAE1HBF8</accession>
<organism evidence="1 2">
    <name type="scientific">Frankliniella fusca</name>
    <dbReference type="NCBI Taxonomy" id="407009"/>
    <lineage>
        <taxon>Eukaryota</taxon>
        <taxon>Metazoa</taxon>
        <taxon>Ecdysozoa</taxon>
        <taxon>Arthropoda</taxon>
        <taxon>Hexapoda</taxon>
        <taxon>Insecta</taxon>
        <taxon>Pterygota</taxon>
        <taxon>Neoptera</taxon>
        <taxon>Paraneoptera</taxon>
        <taxon>Thysanoptera</taxon>
        <taxon>Terebrantia</taxon>
        <taxon>Thripoidea</taxon>
        <taxon>Thripidae</taxon>
        <taxon>Frankliniella</taxon>
    </lineage>
</organism>
<sequence>MSSVCSSSGAPSSLLHEESSSWWDDVFEAKDLLSDMQGQSRAIGAKKWQLSQQDILLRFCGTRVEECTTHLEPRLPARFGCVALARSVLSNKRSSPSDQKIAAAKLNLNSGREHVNYSGKRRRARQLKKACHEDCNRCEDPRLQLAERQEIFNTFWSLSDHERQWLFIYGLVKTTAPRQKFSVGGGKQATRHYSFNLAGTRRRVCKTMFKNTLCICDSWIDSALSHFSKDGFKPDMRGKVRNVRRGKGSIVNIETG</sequence>
<dbReference type="PANTHER" id="PTHR10773">
    <property type="entry name" value="DNA-DIRECTED RNA POLYMERASES I, II, AND III SUBUNIT RPABC2"/>
    <property type="match status" value="1"/>
</dbReference>
<dbReference type="PANTHER" id="PTHR10773:SF19">
    <property type="match status" value="1"/>
</dbReference>
<dbReference type="EMBL" id="JAHWGI010000935">
    <property type="protein sequence ID" value="KAK3918302.1"/>
    <property type="molecule type" value="Genomic_DNA"/>
</dbReference>
<comment type="caution">
    <text evidence="1">The sequence shown here is derived from an EMBL/GenBank/DDBJ whole genome shotgun (WGS) entry which is preliminary data.</text>
</comment>
<protein>
    <submittedName>
        <fullName evidence="1">Uncharacterized protein</fullName>
    </submittedName>
</protein>
<keyword evidence="2" id="KW-1185">Reference proteome</keyword>
<proteinExistence type="predicted"/>
<reference evidence="1" key="1">
    <citation type="submission" date="2021-07" db="EMBL/GenBank/DDBJ databases">
        <authorList>
            <person name="Catto M.A."/>
            <person name="Jacobson A."/>
            <person name="Kennedy G."/>
            <person name="Labadie P."/>
            <person name="Hunt B.G."/>
            <person name="Srinivasan R."/>
        </authorList>
    </citation>
    <scope>NUCLEOTIDE SEQUENCE</scope>
    <source>
        <strain evidence="1">PL_HMW_Pooled</strain>
        <tissue evidence="1">Head</tissue>
    </source>
</reference>
<name>A0AAE1HBF8_9NEOP</name>